<gene>
    <name evidence="9" type="ORF">PENNAL_c0001G07082</name>
</gene>
<feature type="domain" description="Reverse transcriptase RNase H-like" evidence="8">
    <location>
        <begin position="308"/>
        <end position="351"/>
    </location>
</feature>
<dbReference type="InterPro" id="IPR041373">
    <property type="entry name" value="RT_RNaseH"/>
</dbReference>
<evidence type="ECO:0000256" key="2">
    <source>
        <dbReference type="ARBA" id="ARBA00022695"/>
    </source>
</evidence>
<feature type="compositionally biased region" description="Basic residues" evidence="7">
    <location>
        <begin position="86"/>
        <end position="105"/>
    </location>
</feature>
<dbReference type="GO" id="GO:0016787">
    <property type="term" value="F:hydrolase activity"/>
    <property type="evidence" value="ECO:0007669"/>
    <property type="project" value="UniProtKB-KW"/>
</dbReference>
<keyword evidence="10" id="KW-1185">Reference proteome</keyword>
<organism evidence="9 10">
    <name type="scientific">Penicillium nalgiovense</name>
    <dbReference type="NCBI Taxonomy" id="60175"/>
    <lineage>
        <taxon>Eukaryota</taxon>
        <taxon>Fungi</taxon>
        <taxon>Dikarya</taxon>
        <taxon>Ascomycota</taxon>
        <taxon>Pezizomycotina</taxon>
        <taxon>Eurotiomycetes</taxon>
        <taxon>Eurotiomycetidae</taxon>
        <taxon>Eurotiales</taxon>
        <taxon>Aspergillaceae</taxon>
        <taxon>Penicillium</taxon>
    </lineage>
</organism>
<keyword evidence="2" id="KW-0548">Nucleotidyltransferase</keyword>
<feature type="compositionally biased region" description="Low complexity" evidence="7">
    <location>
        <begin position="258"/>
        <end position="269"/>
    </location>
</feature>
<dbReference type="Pfam" id="PF17917">
    <property type="entry name" value="RT_RNaseH"/>
    <property type="match status" value="1"/>
</dbReference>
<keyword evidence="4" id="KW-0255">Endonuclease</keyword>
<feature type="compositionally biased region" description="Basic and acidic residues" evidence="7">
    <location>
        <begin position="173"/>
        <end position="182"/>
    </location>
</feature>
<evidence type="ECO:0000259" key="8">
    <source>
        <dbReference type="Pfam" id="PF17917"/>
    </source>
</evidence>
<keyword evidence="1" id="KW-0808">Transferase</keyword>
<accession>A0A1V6ZA11</accession>
<keyword evidence="6" id="KW-0695">RNA-directed DNA polymerase</keyword>
<comment type="caution">
    <text evidence="9">The sequence shown here is derived from an EMBL/GenBank/DDBJ whole genome shotgun (WGS) entry which is preliminary data.</text>
</comment>
<dbReference type="GO" id="GO:0003964">
    <property type="term" value="F:RNA-directed DNA polymerase activity"/>
    <property type="evidence" value="ECO:0007669"/>
    <property type="project" value="UniProtKB-KW"/>
</dbReference>
<dbReference type="Proteomes" id="UP000191691">
    <property type="component" value="Unassembled WGS sequence"/>
</dbReference>
<protein>
    <recommendedName>
        <fullName evidence="8">Reverse transcriptase RNase H-like domain-containing protein</fullName>
    </recommendedName>
</protein>
<name>A0A1V6ZA11_PENNA</name>
<feature type="compositionally biased region" description="Low complexity" evidence="7">
    <location>
        <begin position="109"/>
        <end position="118"/>
    </location>
</feature>
<evidence type="ECO:0000256" key="7">
    <source>
        <dbReference type="SAM" id="MobiDB-lite"/>
    </source>
</evidence>
<evidence type="ECO:0000256" key="3">
    <source>
        <dbReference type="ARBA" id="ARBA00022722"/>
    </source>
</evidence>
<evidence type="ECO:0000313" key="10">
    <source>
        <dbReference type="Proteomes" id="UP000191691"/>
    </source>
</evidence>
<feature type="compositionally biased region" description="Low complexity" evidence="7">
    <location>
        <begin position="139"/>
        <end position="154"/>
    </location>
</feature>
<feature type="compositionally biased region" description="Polar residues" evidence="7">
    <location>
        <begin position="129"/>
        <end position="138"/>
    </location>
</feature>
<keyword evidence="3" id="KW-0540">Nuclease</keyword>
<evidence type="ECO:0000256" key="4">
    <source>
        <dbReference type="ARBA" id="ARBA00022759"/>
    </source>
</evidence>
<feature type="region of interest" description="Disordered" evidence="7">
    <location>
        <begin position="86"/>
        <end position="204"/>
    </location>
</feature>
<evidence type="ECO:0000256" key="6">
    <source>
        <dbReference type="ARBA" id="ARBA00022918"/>
    </source>
</evidence>
<keyword evidence="5" id="KW-0378">Hydrolase</keyword>
<dbReference type="STRING" id="60175.A0A1V6ZA11"/>
<dbReference type="EMBL" id="MOOB01000001">
    <property type="protein sequence ID" value="OQE96525.1"/>
    <property type="molecule type" value="Genomic_DNA"/>
</dbReference>
<proteinExistence type="predicted"/>
<dbReference type="GO" id="GO:0004519">
    <property type="term" value="F:endonuclease activity"/>
    <property type="evidence" value="ECO:0007669"/>
    <property type="project" value="UniProtKB-KW"/>
</dbReference>
<reference evidence="10" key="1">
    <citation type="journal article" date="2017" name="Nat. Microbiol.">
        <title>Global analysis of biosynthetic gene clusters reveals vast potential of secondary metabolite production in Penicillium species.</title>
        <authorList>
            <person name="Nielsen J.C."/>
            <person name="Grijseels S."/>
            <person name="Prigent S."/>
            <person name="Ji B."/>
            <person name="Dainat J."/>
            <person name="Nielsen K.F."/>
            <person name="Frisvad J.C."/>
            <person name="Workman M."/>
            <person name="Nielsen J."/>
        </authorList>
    </citation>
    <scope>NUCLEOTIDE SEQUENCE [LARGE SCALE GENOMIC DNA]</scope>
    <source>
        <strain evidence="10">IBT 13039</strain>
    </source>
</reference>
<sequence length="411" mass="44684">MRGFGMSGKVVSTSGFRKNRCVAGKRKSSKVECLETTMAAYVDSESYSVTTPPGFEPLGPQVVVENFALSALDPVVQGLRQPALWRKRKRTYHRPGRNKANKRKKAAAEADAPATNETAESDNPLAAVTTDSGSPTIQSPVSSLVASVPAASPPGEETSPNSTSSAGRPPFPRRVESNHEGVTDNAQESWDPVDPLGLFDELEGPLDWPSEGLVWQLNDSDQPIRRQTEELAAANAEEKNTVAESAASPGSEEDGEHSASPSPAGPSSPWLRCEVPNPDQPFELASFDAIQAVFQDPQWLAHWDRTRRSVEPIMFLGRLLTPAEKHYWATGLKVSCIVWVVRKIRHMIEAAPAGLMVLPAVYKLVCHTVLPYPTALSSPADEPSPYHTCASAVWDRVDPLGLFDEGWLDEK</sequence>
<feature type="region of interest" description="Disordered" evidence="7">
    <location>
        <begin position="234"/>
        <end position="271"/>
    </location>
</feature>
<dbReference type="AlphaFoldDB" id="A0A1V6ZA11"/>
<evidence type="ECO:0000313" key="9">
    <source>
        <dbReference type="EMBL" id="OQE96525.1"/>
    </source>
</evidence>
<evidence type="ECO:0000256" key="1">
    <source>
        <dbReference type="ARBA" id="ARBA00022679"/>
    </source>
</evidence>
<evidence type="ECO:0000256" key="5">
    <source>
        <dbReference type="ARBA" id="ARBA00022801"/>
    </source>
</evidence>